<dbReference type="GO" id="GO:0006508">
    <property type="term" value="P:proteolysis"/>
    <property type="evidence" value="ECO:0007669"/>
    <property type="project" value="UniProtKB-KW"/>
</dbReference>
<dbReference type="AlphaFoldDB" id="A0A833LXD3"/>
<evidence type="ECO:0000259" key="5">
    <source>
        <dbReference type="PROSITE" id="PS50106"/>
    </source>
</evidence>
<dbReference type="Gene3D" id="3.20.190.20">
    <property type="match status" value="1"/>
</dbReference>
<dbReference type="Gene3D" id="2.30.42.10">
    <property type="match status" value="1"/>
</dbReference>
<name>A0A833LXD3_9LEPT</name>
<accession>A0A833LXD3</accession>
<reference evidence="6 7" key="1">
    <citation type="submission" date="2019-10" db="EMBL/GenBank/DDBJ databases">
        <title>Extracellular Electron Transfer in a Candidatus Methanoperedens spp. Enrichment Culture.</title>
        <authorList>
            <person name="Berger S."/>
            <person name="Rangel Shaw D."/>
            <person name="Berben T."/>
            <person name="In 'T Zandt M."/>
            <person name="Frank J."/>
            <person name="Reimann J."/>
            <person name="Jetten M.S.M."/>
            <person name="Welte C.U."/>
        </authorList>
    </citation>
    <scope>NUCLEOTIDE SEQUENCE [LARGE SCALE GENOMIC DNA]</scope>
    <source>
        <strain evidence="6">SB12</strain>
    </source>
</reference>
<keyword evidence="3" id="KW-0720">Serine protease</keyword>
<feature type="domain" description="PDZ" evidence="5">
    <location>
        <begin position="268"/>
        <end position="367"/>
    </location>
</feature>
<evidence type="ECO:0000256" key="2">
    <source>
        <dbReference type="ARBA" id="ARBA00022801"/>
    </source>
</evidence>
<dbReference type="SUPFAM" id="SSF50494">
    <property type="entry name" value="Trypsin-like serine proteases"/>
    <property type="match status" value="1"/>
</dbReference>
<dbReference type="Pfam" id="PF17815">
    <property type="entry name" value="PDZ_3"/>
    <property type="match status" value="1"/>
</dbReference>
<keyword evidence="1" id="KW-0645">Protease</keyword>
<proteinExistence type="predicted"/>
<dbReference type="EMBL" id="WBUI01000008">
    <property type="protein sequence ID" value="KAB2932607.1"/>
    <property type="molecule type" value="Genomic_DNA"/>
</dbReference>
<comment type="caution">
    <text evidence="6">The sequence shown here is derived from an EMBL/GenBank/DDBJ whole genome shotgun (WGS) entry which is preliminary data.</text>
</comment>
<evidence type="ECO:0000256" key="1">
    <source>
        <dbReference type="ARBA" id="ARBA00022670"/>
    </source>
</evidence>
<dbReference type="InterPro" id="IPR001478">
    <property type="entry name" value="PDZ"/>
</dbReference>
<dbReference type="InterPro" id="IPR009003">
    <property type="entry name" value="Peptidase_S1_PA"/>
</dbReference>
<keyword evidence="4" id="KW-0732">Signal</keyword>
<evidence type="ECO:0000256" key="4">
    <source>
        <dbReference type="SAM" id="SignalP"/>
    </source>
</evidence>
<sequence>MKSFQTLSVSLLLAAFVATLEGAPIKVTESKPVRVPLKADRTDATNRPDGVRRDQTAKGDPIRRSVVRVSVSPVRTDPVRPWIRRPGEAYTVVGLALGDGLILIQADDIRNAVLVEVSRADSYAREKARPVLVDMETNLAILRMENPRFLSDLAPFEFGDDPVQGDEIIAARTDGLFRVYRETVKVIEYSITSDYGFTRLPIFVFSARESYQNGDILLKGGKLTGIVAFLGQQGKGVAVPVSRIEAFRDRALASIQKEAHYRGFVVQGIELEDLVDPQLRAYLGLDGKGLRAGGAFVGSVLPETPAASVLKSGDVLLALDGQAVDEKGLYRDPLLGLQRAELLLTRDVRGQYRNPGDRIKMTILRDRKQQDVELSLREYRGTAERIPWLLPDEQPPYLVETGLVFLELSVPYLQSRFGKDWRRRALELAYIYDTKKNYAAGDEKDRILILSEVLPDQANQGYQGFGGEIIESVNGQKVRDLKELIDRVNSARQTPNAVIEILFTDGSRVYLDPTAREDNERIRRTYRLPALYRDR</sequence>
<protein>
    <submittedName>
        <fullName evidence="6">PDZ domain-containing protein</fullName>
    </submittedName>
</protein>
<dbReference type="PROSITE" id="PS50106">
    <property type="entry name" value="PDZ"/>
    <property type="match status" value="1"/>
</dbReference>
<feature type="chain" id="PRO_5032589757" evidence="4">
    <location>
        <begin position="23"/>
        <end position="535"/>
    </location>
</feature>
<dbReference type="InterPro" id="IPR046449">
    <property type="entry name" value="DEGP_PDZ_sf"/>
</dbReference>
<dbReference type="SUPFAM" id="SSF50156">
    <property type="entry name" value="PDZ domain-like"/>
    <property type="match status" value="1"/>
</dbReference>
<dbReference type="PANTHER" id="PTHR45980:SF9">
    <property type="entry name" value="PROTEASE DO-LIKE 10, MITOCHONDRIAL-RELATED"/>
    <property type="match status" value="1"/>
</dbReference>
<evidence type="ECO:0000313" key="7">
    <source>
        <dbReference type="Proteomes" id="UP000460298"/>
    </source>
</evidence>
<dbReference type="InterPro" id="IPR041517">
    <property type="entry name" value="DEGP_PDZ"/>
</dbReference>
<organism evidence="6 7">
    <name type="scientific">Leptonema illini</name>
    <dbReference type="NCBI Taxonomy" id="183"/>
    <lineage>
        <taxon>Bacteria</taxon>
        <taxon>Pseudomonadati</taxon>
        <taxon>Spirochaetota</taxon>
        <taxon>Spirochaetia</taxon>
        <taxon>Leptospirales</taxon>
        <taxon>Leptospiraceae</taxon>
        <taxon>Leptonema</taxon>
    </lineage>
</organism>
<evidence type="ECO:0000256" key="3">
    <source>
        <dbReference type="ARBA" id="ARBA00022825"/>
    </source>
</evidence>
<feature type="signal peptide" evidence="4">
    <location>
        <begin position="1"/>
        <end position="22"/>
    </location>
</feature>
<evidence type="ECO:0000313" key="6">
    <source>
        <dbReference type="EMBL" id="KAB2932607.1"/>
    </source>
</evidence>
<dbReference type="SMART" id="SM00228">
    <property type="entry name" value="PDZ"/>
    <property type="match status" value="1"/>
</dbReference>
<dbReference type="GO" id="GO:0004252">
    <property type="term" value="F:serine-type endopeptidase activity"/>
    <property type="evidence" value="ECO:0007669"/>
    <property type="project" value="TreeGrafter"/>
</dbReference>
<keyword evidence="2" id="KW-0378">Hydrolase</keyword>
<dbReference type="InterPro" id="IPR036034">
    <property type="entry name" value="PDZ_sf"/>
</dbReference>
<dbReference type="Proteomes" id="UP000460298">
    <property type="component" value="Unassembled WGS sequence"/>
</dbReference>
<gene>
    <name evidence="6" type="ORF">F9K24_09515</name>
</gene>
<dbReference type="PANTHER" id="PTHR45980">
    <property type="match status" value="1"/>
</dbReference>